<name>A0A919VWK5_9ACTN</name>
<protein>
    <submittedName>
        <fullName evidence="2">Uncharacterized protein</fullName>
    </submittedName>
</protein>
<keyword evidence="3" id="KW-1185">Reference proteome</keyword>
<sequence>MQVMVGFGLGVLVGALAAFGSGRKYERAHQASVLAAGYVGAARELAGKAAGGVVLFAVVVLAGALVVWSGR</sequence>
<feature type="transmembrane region" description="Helical" evidence="1">
    <location>
        <begin position="45"/>
        <end position="68"/>
    </location>
</feature>
<dbReference type="AlphaFoldDB" id="A0A919VWK5"/>
<evidence type="ECO:0000313" key="3">
    <source>
        <dbReference type="Proteomes" id="UP000680865"/>
    </source>
</evidence>
<dbReference type="RefSeq" id="WP_213002668.1">
    <property type="nucleotide sequence ID" value="NZ_BAAATW010000006.1"/>
</dbReference>
<evidence type="ECO:0000256" key="1">
    <source>
        <dbReference type="SAM" id="Phobius"/>
    </source>
</evidence>
<comment type="caution">
    <text evidence="2">The sequence shown here is derived from an EMBL/GenBank/DDBJ whole genome shotgun (WGS) entry which is preliminary data.</text>
</comment>
<dbReference type="EMBL" id="BOQP01000052">
    <property type="protein sequence ID" value="GIM82734.1"/>
    <property type="molecule type" value="Genomic_DNA"/>
</dbReference>
<keyword evidence="1" id="KW-0812">Transmembrane</keyword>
<evidence type="ECO:0000313" key="2">
    <source>
        <dbReference type="EMBL" id="GIM82734.1"/>
    </source>
</evidence>
<proteinExistence type="predicted"/>
<keyword evidence="1" id="KW-0472">Membrane</keyword>
<organism evidence="2 3">
    <name type="scientific">Winogradskya consettensis</name>
    <dbReference type="NCBI Taxonomy" id="113560"/>
    <lineage>
        <taxon>Bacteria</taxon>
        <taxon>Bacillati</taxon>
        <taxon>Actinomycetota</taxon>
        <taxon>Actinomycetes</taxon>
        <taxon>Micromonosporales</taxon>
        <taxon>Micromonosporaceae</taxon>
        <taxon>Winogradskya</taxon>
    </lineage>
</organism>
<keyword evidence="1" id="KW-1133">Transmembrane helix</keyword>
<reference evidence="2" key="1">
    <citation type="submission" date="2021-03" db="EMBL/GenBank/DDBJ databases">
        <title>Whole genome shotgun sequence of Actinoplanes consettensis NBRC 14913.</title>
        <authorList>
            <person name="Komaki H."/>
            <person name="Tamura T."/>
        </authorList>
    </citation>
    <scope>NUCLEOTIDE SEQUENCE</scope>
    <source>
        <strain evidence="2">NBRC 14913</strain>
    </source>
</reference>
<dbReference type="Proteomes" id="UP000680865">
    <property type="component" value="Unassembled WGS sequence"/>
</dbReference>
<accession>A0A919VWK5</accession>
<gene>
    <name evidence="2" type="ORF">Aco04nite_83000</name>
</gene>